<dbReference type="Proteomes" id="UP000266723">
    <property type="component" value="Unassembled WGS sequence"/>
</dbReference>
<keyword evidence="3" id="KW-1185">Reference proteome</keyword>
<dbReference type="EMBL" id="QGKV02000299">
    <property type="protein sequence ID" value="KAF3594934.1"/>
    <property type="molecule type" value="Genomic_DNA"/>
</dbReference>
<protein>
    <recommendedName>
        <fullName evidence="4">Tim10-like domain-containing protein</fullName>
    </recommendedName>
</protein>
<comment type="caution">
    <text evidence="2">The sequence shown here is derived from an EMBL/GenBank/DDBJ whole genome shotgun (WGS) entry which is preliminary data.</text>
</comment>
<evidence type="ECO:0008006" key="4">
    <source>
        <dbReference type="Google" id="ProtNLM"/>
    </source>
</evidence>
<sequence length="107" mass="11985">MQLDTHKYEVSQYLRSAHVDRHAEACVSRCMNTRHAEGQVDMDVSSGMARKHAKGNVYAHVSPHMQPEACEMTHRRLGGESLLAGVFYIYSAPLLVFIDPKTLKDVG</sequence>
<reference evidence="2 3" key="1">
    <citation type="journal article" date="2020" name="BMC Genomics">
        <title>Intraspecific diversification of the crop wild relative Brassica cretica Lam. using demographic model selection.</title>
        <authorList>
            <person name="Kioukis A."/>
            <person name="Michalopoulou V.A."/>
            <person name="Briers L."/>
            <person name="Pirintsos S."/>
            <person name="Studholme D.J."/>
            <person name="Pavlidis P."/>
            <person name="Sarris P.F."/>
        </authorList>
    </citation>
    <scope>NUCLEOTIDE SEQUENCE [LARGE SCALE GENOMIC DNA]</scope>
    <source>
        <strain evidence="3">cv. PFS-1207/04</strain>
    </source>
</reference>
<gene>
    <name evidence="2" type="ORF">DY000_02021941</name>
</gene>
<evidence type="ECO:0000256" key="1">
    <source>
        <dbReference type="SAM" id="Phobius"/>
    </source>
</evidence>
<accession>A0ABQ7EDA0</accession>
<keyword evidence="1" id="KW-1133">Transmembrane helix</keyword>
<name>A0ABQ7EDA0_BRACR</name>
<organism evidence="2 3">
    <name type="scientific">Brassica cretica</name>
    <name type="common">Mustard</name>
    <dbReference type="NCBI Taxonomy" id="69181"/>
    <lineage>
        <taxon>Eukaryota</taxon>
        <taxon>Viridiplantae</taxon>
        <taxon>Streptophyta</taxon>
        <taxon>Embryophyta</taxon>
        <taxon>Tracheophyta</taxon>
        <taxon>Spermatophyta</taxon>
        <taxon>Magnoliopsida</taxon>
        <taxon>eudicotyledons</taxon>
        <taxon>Gunneridae</taxon>
        <taxon>Pentapetalae</taxon>
        <taxon>rosids</taxon>
        <taxon>malvids</taxon>
        <taxon>Brassicales</taxon>
        <taxon>Brassicaceae</taxon>
        <taxon>Brassiceae</taxon>
        <taxon>Brassica</taxon>
    </lineage>
</organism>
<feature type="transmembrane region" description="Helical" evidence="1">
    <location>
        <begin position="81"/>
        <end position="98"/>
    </location>
</feature>
<evidence type="ECO:0000313" key="2">
    <source>
        <dbReference type="EMBL" id="KAF3594934.1"/>
    </source>
</evidence>
<proteinExistence type="predicted"/>
<keyword evidence="1" id="KW-0812">Transmembrane</keyword>
<keyword evidence="1" id="KW-0472">Membrane</keyword>
<evidence type="ECO:0000313" key="3">
    <source>
        <dbReference type="Proteomes" id="UP000266723"/>
    </source>
</evidence>